<keyword evidence="6" id="KW-0614">Plasmid</keyword>
<proteinExistence type="predicted"/>
<dbReference type="RefSeq" id="WP_001028540.1">
    <property type="nucleotide sequence ID" value="NZ_KU922754.1"/>
</dbReference>
<dbReference type="GO" id="GO:0016020">
    <property type="term" value="C:membrane"/>
    <property type="evidence" value="ECO:0007669"/>
    <property type="project" value="UniProtKB-SubCell"/>
</dbReference>
<keyword evidence="3 5" id="KW-1133">Transmembrane helix</keyword>
<feature type="transmembrane region" description="Helical" evidence="5">
    <location>
        <begin position="26"/>
        <end position="47"/>
    </location>
</feature>
<keyword evidence="2 5" id="KW-0812">Transmembrane</keyword>
<dbReference type="GO" id="GO:0030255">
    <property type="term" value="P:protein secretion by the type IV secretion system"/>
    <property type="evidence" value="ECO:0007669"/>
    <property type="project" value="InterPro"/>
</dbReference>
<evidence type="ECO:0000256" key="4">
    <source>
        <dbReference type="ARBA" id="ARBA00023136"/>
    </source>
</evidence>
<dbReference type="AlphaFoldDB" id="A0A1B1ILR5"/>
<sequence length="331" mass="35488">MNIVSEFLEKVTTIVESTAATNAAKVAQAISPTFFAAIALYVIYLIYEITYAQRDILMNEVTKNIGAFALVGAFTYSAPYYSQFVIPFVMHAGSDLSAAVTGGSGTATSVDNLWNALSTNLNNFLDTSMSIYGKFQIAEKMGVYLVWGIGYIGGMLLIYYTTVFLTLSTFMVGILLSAGILFICFALFSSTRNMFTAWVGSCLNYILLNLFYSISFSFLISFVESVVPVNGDIKLSIVVYFFLITIISIFLIEQVGTLCSTLTGGVGINGLTSAANGFGGKVASGFMRASGLRSFTNGFASKMPNPFFNAGSRSASALVQGLNRGSKLKAG</sequence>
<geneLocation type="plasmid" evidence="6">
    <name>pMCR_1410</name>
</geneLocation>
<evidence type="ECO:0000256" key="3">
    <source>
        <dbReference type="ARBA" id="ARBA00022989"/>
    </source>
</evidence>
<keyword evidence="4 5" id="KW-0472">Membrane</keyword>
<dbReference type="InterPro" id="IPR007688">
    <property type="entry name" value="Conjugal_tfr_TrbL/VirB6"/>
</dbReference>
<evidence type="ECO:0000256" key="5">
    <source>
        <dbReference type="SAM" id="Phobius"/>
    </source>
</evidence>
<protein>
    <submittedName>
        <fullName evidence="6">TrbL/VirB6 plasmid conjugal transfer protein</fullName>
    </submittedName>
</protein>
<feature type="transmembrane region" description="Helical" evidence="5">
    <location>
        <begin position="235"/>
        <end position="252"/>
    </location>
</feature>
<organism evidence="6">
    <name type="scientific">Kluyvera ascorbata</name>
    <dbReference type="NCBI Taxonomy" id="51288"/>
    <lineage>
        <taxon>Bacteria</taxon>
        <taxon>Pseudomonadati</taxon>
        <taxon>Pseudomonadota</taxon>
        <taxon>Gammaproteobacteria</taxon>
        <taxon>Enterobacterales</taxon>
        <taxon>Enterobacteriaceae</taxon>
        <taxon>Kluyvera</taxon>
    </lineage>
</organism>
<name>A0A1B1ILR5_9ENTR</name>
<feature type="transmembrane region" description="Helical" evidence="5">
    <location>
        <begin position="202"/>
        <end position="223"/>
    </location>
</feature>
<evidence type="ECO:0000313" key="6">
    <source>
        <dbReference type="EMBL" id="ANR95971.1"/>
    </source>
</evidence>
<reference evidence="6" key="1">
    <citation type="submission" date="2016-03" db="EMBL/GenBank/DDBJ databases">
        <title>Kluyvera ascorbata carrying the mcr-1 colistin resistance gene from hospital sewage.</title>
        <authorList>
            <person name="Zhao F."/>
            <person name="Feng Y."/>
            <person name="Zong Z."/>
        </authorList>
    </citation>
    <scope>NUCLEOTIDE SEQUENCE</scope>
    <source>
        <strain evidence="6">WCH1410</strain>
        <plasmid evidence="6">pMCR_1410</plasmid>
    </source>
</reference>
<gene>
    <name evidence="6" type="ORF">pMCR_1410_00054</name>
</gene>
<accession>A0A1B1ILR5</accession>
<dbReference type="Pfam" id="PF04610">
    <property type="entry name" value="TrbL"/>
    <property type="match status" value="1"/>
</dbReference>
<evidence type="ECO:0000256" key="2">
    <source>
        <dbReference type="ARBA" id="ARBA00022692"/>
    </source>
</evidence>
<dbReference type="EMBL" id="KU922754">
    <property type="protein sequence ID" value="ANR95971.1"/>
    <property type="molecule type" value="Genomic_DNA"/>
</dbReference>
<feature type="transmembrane region" description="Helical" evidence="5">
    <location>
        <begin position="141"/>
        <end position="161"/>
    </location>
</feature>
<comment type="subcellular location">
    <subcellularLocation>
        <location evidence="1">Membrane</location>
        <topology evidence="1">Multi-pass membrane protein</topology>
    </subcellularLocation>
</comment>
<evidence type="ECO:0000256" key="1">
    <source>
        <dbReference type="ARBA" id="ARBA00004141"/>
    </source>
</evidence>
<feature type="transmembrane region" description="Helical" evidence="5">
    <location>
        <begin position="167"/>
        <end position="190"/>
    </location>
</feature>